<dbReference type="EMBL" id="CM056741">
    <property type="protein sequence ID" value="KAJ8688019.1"/>
    <property type="molecule type" value="Genomic_DNA"/>
</dbReference>
<proteinExistence type="predicted"/>
<reference evidence="1" key="1">
    <citation type="submission" date="2023-04" db="EMBL/GenBank/DDBJ databases">
        <title>A chromosome-level genome assembly of the parasitoid wasp Eretmocerus hayati.</title>
        <authorList>
            <person name="Zhong Y."/>
            <person name="Liu S."/>
            <person name="Liu Y."/>
        </authorList>
    </citation>
    <scope>NUCLEOTIDE SEQUENCE</scope>
    <source>
        <strain evidence="1">ZJU_SS_LIU_2023</strain>
    </source>
</reference>
<dbReference type="Proteomes" id="UP001239111">
    <property type="component" value="Chromosome 1"/>
</dbReference>
<evidence type="ECO:0000313" key="1">
    <source>
        <dbReference type="EMBL" id="KAJ8688019.1"/>
    </source>
</evidence>
<gene>
    <name evidence="1" type="ORF">QAD02_023814</name>
</gene>
<keyword evidence="2" id="KW-1185">Reference proteome</keyword>
<evidence type="ECO:0000313" key="2">
    <source>
        <dbReference type="Proteomes" id="UP001239111"/>
    </source>
</evidence>
<organism evidence="1 2">
    <name type="scientific">Eretmocerus hayati</name>
    <dbReference type="NCBI Taxonomy" id="131215"/>
    <lineage>
        <taxon>Eukaryota</taxon>
        <taxon>Metazoa</taxon>
        <taxon>Ecdysozoa</taxon>
        <taxon>Arthropoda</taxon>
        <taxon>Hexapoda</taxon>
        <taxon>Insecta</taxon>
        <taxon>Pterygota</taxon>
        <taxon>Neoptera</taxon>
        <taxon>Endopterygota</taxon>
        <taxon>Hymenoptera</taxon>
        <taxon>Apocrita</taxon>
        <taxon>Proctotrupomorpha</taxon>
        <taxon>Chalcidoidea</taxon>
        <taxon>Aphelinidae</taxon>
        <taxon>Aphelininae</taxon>
        <taxon>Eretmocerus</taxon>
    </lineage>
</organism>
<comment type="caution">
    <text evidence="1">The sequence shown here is derived from an EMBL/GenBank/DDBJ whole genome shotgun (WGS) entry which is preliminary data.</text>
</comment>
<name>A0ACC2PXM1_9HYME</name>
<accession>A0ACC2PXM1</accession>
<protein>
    <submittedName>
        <fullName evidence="1">Uncharacterized protein</fullName>
    </submittedName>
</protein>
<sequence>MKCIEEVFYKPPGDLSLVHKMIEIDTRIGIDENSLRQWIGKYPNIYTFSKSIAEELVRQHSQTASHACGIYRPSIVVSTLEEPFAGWNNGLSAILVIFLLYGLGIIHVGQHYCYPIDLIPCDMSINVLLAMTWDLKDRWTRIHQKEAIIYNYGSSCVNPTSLKFLSDSNKNVEGTIRSRYAFFHLIPAYVADVALVLTGRKRKAVDMYHKVHKHMDKIDYWGNGNWRIHMKNSLEVVDRLNSTDRELFFCDLKQLDWSEWCLRLWKGTILYHLREEIPNEKGRRRYILLCIMYYGIISCFCLAILHFTIKIIT</sequence>